<comment type="caution">
    <text evidence="2">The sequence shown here is derived from an EMBL/GenBank/DDBJ whole genome shotgun (WGS) entry which is preliminary data.</text>
</comment>
<feature type="region of interest" description="Disordered" evidence="1">
    <location>
        <begin position="21"/>
        <end position="66"/>
    </location>
</feature>
<organism evidence="2 3">
    <name type="scientific">Pusillimonas noertemannii</name>
    <dbReference type="NCBI Taxonomy" id="305977"/>
    <lineage>
        <taxon>Bacteria</taxon>
        <taxon>Pseudomonadati</taxon>
        <taxon>Pseudomonadota</taxon>
        <taxon>Betaproteobacteria</taxon>
        <taxon>Burkholderiales</taxon>
        <taxon>Alcaligenaceae</taxon>
        <taxon>Pusillimonas</taxon>
    </lineage>
</organism>
<dbReference type="PROSITE" id="PS51257">
    <property type="entry name" value="PROKAR_LIPOPROTEIN"/>
    <property type="match status" value="1"/>
</dbReference>
<proteinExistence type="predicted"/>
<keyword evidence="3" id="KW-1185">Reference proteome</keyword>
<feature type="compositionally biased region" description="Basic and acidic residues" evidence="1">
    <location>
        <begin position="38"/>
        <end position="56"/>
    </location>
</feature>
<evidence type="ECO:0000313" key="3">
    <source>
        <dbReference type="Proteomes" id="UP000246145"/>
    </source>
</evidence>
<dbReference type="AlphaFoldDB" id="A0A2U1CM85"/>
<dbReference type="EMBL" id="QEKO01000002">
    <property type="protein sequence ID" value="PVY62103.1"/>
    <property type="molecule type" value="Genomic_DNA"/>
</dbReference>
<evidence type="ECO:0000256" key="1">
    <source>
        <dbReference type="SAM" id="MobiDB-lite"/>
    </source>
</evidence>
<dbReference type="RefSeq" id="WP_116518100.1">
    <property type="nucleotide sequence ID" value="NZ_JACCEX010000002.1"/>
</dbReference>
<evidence type="ECO:0008006" key="4">
    <source>
        <dbReference type="Google" id="ProtNLM"/>
    </source>
</evidence>
<accession>A0A2U1CM85</accession>
<evidence type="ECO:0000313" key="2">
    <source>
        <dbReference type="EMBL" id="PVY62103.1"/>
    </source>
</evidence>
<feature type="compositionally biased region" description="Low complexity" evidence="1">
    <location>
        <begin position="26"/>
        <end position="37"/>
    </location>
</feature>
<dbReference type="Proteomes" id="UP000246145">
    <property type="component" value="Unassembled WGS sequence"/>
</dbReference>
<protein>
    <recommendedName>
        <fullName evidence="4">Lipoprotein</fullName>
    </recommendedName>
</protein>
<reference evidence="2 3" key="1">
    <citation type="submission" date="2018-04" db="EMBL/GenBank/DDBJ databases">
        <title>Genomic Encyclopedia of Type Strains, Phase IV (KMG-IV): sequencing the most valuable type-strain genomes for metagenomic binning, comparative biology and taxonomic classification.</title>
        <authorList>
            <person name="Goeker M."/>
        </authorList>
    </citation>
    <scope>NUCLEOTIDE SEQUENCE [LARGE SCALE GENOMIC DNA]</scope>
    <source>
        <strain evidence="2 3">DSM 10065</strain>
    </source>
</reference>
<gene>
    <name evidence="2" type="ORF">C7440_1593</name>
</gene>
<sequence length="66" mass="7043">MSNRWLMAALFGLVLAGCGRESEPPAASNTPAVAEEAAAMKDAQERRERFVGDGKAKYTPQEVGGF</sequence>
<name>A0A2U1CM85_9BURK</name>